<organism evidence="1 2">
    <name type="scientific">Comamonas serinivorans</name>
    <dbReference type="NCBI Taxonomy" id="1082851"/>
    <lineage>
        <taxon>Bacteria</taxon>
        <taxon>Pseudomonadati</taxon>
        <taxon>Pseudomonadota</taxon>
        <taxon>Betaproteobacteria</taxon>
        <taxon>Burkholderiales</taxon>
        <taxon>Comamonadaceae</taxon>
        <taxon>Comamonas</taxon>
    </lineage>
</organism>
<dbReference type="InterPro" id="IPR015315">
    <property type="entry name" value="DUF1963"/>
</dbReference>
<protein>
    <recommendedName>
        <fullName evidence="3">DUF1963 domain-containing protein</fullName>
    </recommendedName>
</protein>
<reference evidence="1 2" key="1">
    <citation type="submission" date="2017-05" db="EMBL/GenBank/DDBJ databases">
        <authorList>
            <person name="Song R."/>
            <person name="Chenine A.L."/>
            <person name="Ruprecht R.M."/>
        </authorList>
    </citation>
    <scope>NUCLEOTIDE SEQUENCE [LARGE SCALE GENOMIC DNA]</scope>
    <source>
        <strain evidence="1 2">DSM 26136</strain>
    </source>
</reference>
<gene>
    <name evidence="1" type="ORF">CCO03_10635</name>
</gene>
<sequence>MSQQEDETNLDPHLSFSPGFLAASPELTAWRAANTRPCCVLQVGGFRPGGEPTASHLGLSPVMRADEDWPVDLAGQPMQFIAQLNVAQAPWRPAALQDLALLQLFVGEQFIESGSEAGTYAIRTYPSLEGLAAREQPPFRERAWIAQGVEARWQAPQDDHPCYDDGDMVLPEGLATFPDEAHGECRSGTKIGGYATSLQHEVQFYRYELNADGEWCSSPLEPRYVLQIDSDGQAGLNWVDGGIVYLGRHPQTGVWSACCQFH</sequence>
<dbReference type="Pfam" id="PF09234">
    <property type="entry name" value="DUF1963"/>
    <property type="match status" value="1"/>
</dbReference>
<dbReference type="RefSeq" id="WP_087280886.1">
    <property type="nucleotide sequence ID" value="NZ_CP021455.1"/>
</dbReference>
<dbReference type="PANTHER" id="PTHR36436:SF6">
    <property type="entry name" value="SLL5081 PROTEIN"/>
    <property type="match status" value="1"/>
</dbReference>
<dbReference type="SUPFAM" id="SSF103032">
    <property type="entry name" value="Hypothetical protein YwqG"/>
    <property type="match status" value="1"/>
</dbReference>
<dbReference type="AlphaFoldDB" id="A0A1Y0ENC5"/>
<name>A0A1Y0ENC5_9BURK</name>
<dbReference type="PANTHER" id="PTHR36436">
    <property type="entry name" value="SLL5081 PROTEIN"/>
    <property type="match status" value="1"/>
</dbReference>
<dbReference type="Proteomes" id="UP000196138">
    <property type="component" value="Chromosome"/>
</dbReference>
<evidence type="ECO:0000313" key="1">
    <source>
        <dbReference type="EMBL" id="ARU05086.1"/>
    </source>
</evidence>
<dbReference type="Gene3D" id="2.30.320.10">
    <property type="entry name" value="YwqG-like"/>
    <property type="match status" value="1"/>
</dbReference>
<accession>A0A1Y0ENC5</accession>
<dbReference type="EMBL" id="CP021455">
    <property type="protein sequence ID" value="ARU05086.1"/>
    <property type="molecule type" value="Genomic_DNA"/>
</dbReference>
<dbReference type="KEGG" id="cser:CCO03_10635"/>
<dbReference type="OrthoDB" id="8792814at2"/>
<keyword evidence="2" id="KW-1185">Reference proteome</keyword>
<proteinExistence type="predicted"/>
<evidence type="ECO:0008006" key="3">
    <source>
        <dbReference type="Google" id="ProtNLM"/>
    </source>
</evidence>
<dbReference type="InterPro" id="IPR035948">
    <property type="entry name" value="YwqG-like_sf"/>
</dbReference>
<evidence type="ECO:0000313" key="2">
    <source>
        <dbReference type="Proteomes" id="UP000196138"/>
    </source>
</evidence>